<proteinExistence type="predicted"/>
<keyword evidence="4" id="KW-1185">Reference proteome</keyword>
<dbReference type="AlphaFoldDB" id="A0A084WUJ6"/>
<evidence type="ECO:0000313" key="2">
    <source>
        <dbReference type="EMBL" id="KFB53890.1"/>
    </source>
</evidence>
<feature type="domain" description="F-box" evidence="1">
    <location>
        <begin position="1"/>
        <end position="52"/>
    </location>
</feature>
<evidence type="ECO:0000313" key="3">
    <source>
        <dbReference type="EnsemblMetazoa" id="ASIC022336-PA"/>
    </source>
</evidence>
<gene>
    <name evidence="2" type="ORF">ZHAS_00022336</name>
</gene>
<dbReference type="SMART" id="SM00256">
    <property type="entry name" value="FBOX"/>
    <property type="match status" value="1"/>
</dbReference>
<dbReference type="PROSITE" id="PS50181">
    <property type="entry name" value="FBOX"/>
    <property type="match status" value="1"/>
</dbReference>
<dbReference type="Gene3D" id="3.80.10.10">
    <property type="entry name" value="Ribonuclease Inhibitor"/>
    <property type="match status" value="1"/>
</dbReference>
<evidence type="ECO:0000313" key="4">
    <source>
        <dbReference type="Proteomes" id="UP000030765"/>
    </source>
</evidence>
<dbReference type="Pfam" id="PF12937">
    <property type="entry name" value="F-box-like"/>
    <property type="match status" value="1"/>
</dbReference>
<evidence type="ECO:0000259" key="1">
    <source>
        <dbReference type="PROSITE" id="PS50181"/>
    </source>
</evidence>
<protein>
    <submittedName>
        <fullName evidence="3">F-box domain-containing protein</fullName>
    </submittedName>
</protein>
<dbReference type="VEuPathDB" id="VectorBase:ASIC022336"/>
<dbReference type="Gene3D" id="1.20.1280.50">
    <property type="match status" value="1"/>
</dbReference>
<dbReference type="InterPro" id="IPR032675">
    <property type="entry name" value="LRR_dom_sf"/>
</dbReference>
<dbReference type="Proteomes" id="UP000030765">
    <property type="component" value="Unassembled WGS sequence"/>
</dbReference>
<reference evidence="2 4" key="1">
    <citation type="journal article" date="2014" name="BMC Genomics">
        <title>Genome sequence of Anopheles sinensis provides insight into genetics basis of mosquito competence for malaria parasites.</title>
        <authorList>
            <person name="Zhou D."/>
            <person name="Zhang D."/>
            <person name="Ding G."/>
            <person name="Shi L."/>
            <person name="Hou Q."/>
            <person name="Ye Y."/>
            <person name="Xu Y."/>
            <person name="Zhou H."/>
            <person name="Xiong C."/>
            <person name="Li S."/>
            <person name="Yu J."/>
            <person name="Hong S."/>
            <person name="Yu X."/>
            <person name="Zou P."/>
            <person name="Chen C."/>
            <person name="Chang X."/>
            <person name="Wang W."/>
            <person name="Lv Y."/>
            <person name="Sun Y."/>
            <person name="Ma L."/>
            <person name="Shen B."/>
            <person name="Zhu C."/>
        </authorList>
    </citation>
    <scope>NUCLEOTIDE SEQUENCE [LARGE SCALE GENOMIC DNA]</scope>
</reference>
<dbReference type="EMBL" id="KE525423">
    <property type="protein sequence ID" value="KFB53890.1"/>
    <property type="molecule type" value="Genomic_DNA"/>
</dbReference>
<dbReference type="InterPro" id="IPR001810">
    <property type="entry name" value="F-box_dom"/>
</dbReference>
<dbReference type="OrthoDB" id="10257471at2759"/>
<dbReference type="InterPro" id="IPR036047">
    <property type="entry name" value="F-box-like_dom_sf"/>
</dbReference>
<dbReference type="EMBL" id="ATLV01027094">
    <property type="status" value="NOT_ANNOTATED_CDS"/>
    <property type="molecule type" value="Genomic_DNA"/>
</dbReference>
<dbReference type="CDD" id="cd09917">
    <property type="entry name" value="F-box_SF"/>
    <property type="match status" value="1"/>
</dbReference>
<dbReference type="SUPFAM" id="SSF52047">
    <property type="entry name" value="RNI-like"/>
    <property type="match status" value="1"/>
</dbReference>
<organism evidence="2">
    <name type="scientific">Anopheles sinensis</name>
    <name type="common">Mosquito</name>
    <dbReference type="NCBI Taxonomy" id="74873"/>
    <lineage>
        <taxon>Eukaryota</taxon>
        <taxon>Metazoa</taxon>
        <taxon>Ecdysozoa</taxon>
        <taxon>Arthropoda</taxon>
        <taxon>Hexapoda</taxon>
        <taxon>Insecta</taxon>
        <taxon>Pterygota</taxon>
        <taxon>Neoptera</taxon>
        <taxon>Endopterygota</taxon>
        <taxon>Diptera</taxon>
        <taxon>Nematocera</taxon>
        <taxon>Culicoidea</taxon>
        <taxon>Culicidae</taxon>
        <taxon>Anophelinae</taxon>
        <taxon>Anopheles</taxon>
    </lineage>
</organism>
<dbReference type="VEuPathDB" id="VectorBase:ASIS016840"/>
<name>A0A084WUJ6_ANOSI</name>
<reference evidence="3" key="2">
    <citation type="submission" date="2020-05" db="UniProtKB">
        <authorList>
            <consortium name="EnsemblMetazoa"/>
        </authorList>
    </citation>
    <scope>IDENTIFICATION</scope>
</reference>
<dbReference type="SUPFAM" id="SSF81383">
    <property type="entry name" value="F-box domain"/>
    <property type="match status" value="1"/>
</dbReference>
<dbReference type="EnsemblMetazoa" id="ASIC022336-RA">
    <property type="protein sequence ID" value="ASIC022336-PA"/>
    <property type="gene ID" value="ASIC022336"/>
</dbReference>
<sequence>MAHFNDLPNEILELIFNQLDFKTRRQLTPVCRRWNSVLFSKRFIDRNVFLTIKEDRILHSTPSLHRKYSNVAVRLEGGSGKTFFRNKIKCLRAWLALVPSPTGVRLFVNRMEDPRLVAILEERLIDLSTVETLYLHENRRSITANSTSAPLQLQMNRLRTLHVDVCSIEKVRFRAPNLREMRLVMRSNEHLPFLRKYVEQLHSLSVGFSGYHLFNFTTCKMNQLRHLSINIPTPGWRLLVKHNFIVAILNQCEQLERLELSAPRISEALLKFIVKNQTNLVDLRLALSTDFIPDWRLQEFAQCQTILFDLNLQQDTAEPLCILTLIRAERLHTLTLHKAELCAGNRLAFVRRISNCNFTRVDLALLIKLENIPKFIGLFPALRCFHVRNGLHYSLDVEHLKQTHPQLVVSIEASTTLSVWDSNTTLLCTFSGQG</sequence>
<accession>A0A084WUJ6</accession>